<protein>
    <submittedName>
        <fullName evidence="3">Universal stress protein</fullName>
    </submittedName>
</protein>
<evidence type="ECO:0000313" key="4">
    <source>
        <dbReference type="Proteomes" id="UP000451471"/>
    </source>
</evidence>
<dbReference type="OrthoDB" id="105697at2157"/>
<dbReference type="EMBL" id="WSZK01000010">
    <property type="protein sequence ID" value="MWG33767.1"/>
    <property type="molecule type" value="Genomic_DNA"/>
</dbReference>
<keyword evidence="4" id="KW-1185">Reference proteome</keyword>
<dbReference type="Pfam" id="PF00582">
    <property type="entry name" value="Usp"/>
    <property type="match status" value="2"/>
</dbReference>
<dbReference type="PANTHER" id="PTHR46268:SF6">
    <property type="entry name" value="UNIVERSAL STRESS PROTEIN UP12"/>
    <property type="match status" value="1"/>
</dbReference>
<organism evidence="3 4">
    <name type="scientific">Halomarina oriensis</name>
    <dbReference type="NCBI Taxonomy" id="671145"/>
    <lineage>
        <taxon>Archaea</taxon>
        <taxon>Methanobacteriati</taxon>
        <taxon>Methanobacteriota</taxon>
        <taxon>Stenosarchaea group</taxon>
        <taxon>Halobacteria</taxon>
        <taxon>Halobacteriales</taxon>
        <taxon>Natronomonadaceae</taxon>
        <taxon>Halomarina</taxon>
    </lineage>
</organism>
<dbReference type="Gene3D" id="3.40.50.620">
    <property type="entry name" value="HUPs"/>
    <property type="match status" value="1"/>
</dbReference>
<evidence type="ECO:0000313" key="3">
    <source>
        <dbReference type="EMBL" id="MWG33767.1"/>
    </source>
</evidence>
<dbReference type="AlphaFoldDB" id="A0A6B0GIS3"/>
<name>A0A6B0GIS3_9EURY</name>
<feature type="domain" description="UspA" evidence="2">
    <location>
        <begin position="2"/>
        <end position="144"/>
    </location>
</feature>
<dbReference type="InterPro" id="IPR006015">
    <property type="entry name" value="Universal_stress_UspA"/>
</dbReference>
<dbReference type="Gene3D" id="3.40.50.12370">
    <property type="match status" value="1"/>
</dbReference>
<comment type="similarity">
    <text evidence="1">Belongs to the universal stress protein A family.</text>
</comment>
<dbReference type="RefSeq" id="WP_158203489.1">
    <property type="nucleotide sequence ID" value="NZ_WSZK01000010.1"/>
</dbReference>
<dbReference type="InterPro" id="IPR006016">
    <property type="entry name" value="UspA"/>
</dbReference>
<reference evidence="3 4" key="1">
    <citation type="submission" date="2019-12" db="EMBL/GenBank/DDBJ databases">
        <title>Halocatena pleomorpha gen. nov. sp. nov., an extremely halophilic archaeon of family Halobacteriaceae isolated from saltpan soil.</title>
        <authorList>
            <person name="Pal Y."/>
            <person name="Verma A."/>
            <person name="Krishnamurthi S."/>
            <person name="Kumar P."/>
        </authorList>
    </citation>
    <scope>NUCLEOTIDE SEQUENCE [LARGE SCALE GENOMIC DNA]</scope>
    <source>
        <strain evidence="3 4">JCM 16495</strain>
    </source>
</reference>
<gene>
    <name evidence="3" type="ORF">GQS65_04535</name>
</gene>
<dbReference type="CDD" id="cd00293">
    <property type="entry name" value="USP-like"/>
    <property type="match status" value="2"/>
</dbReference>
<evidence type="ECO:0000259" key="2">
    <source>
        <dbReference type="Pfam" id="PF00582"/>
    </source>
</evidence>
<dbReference type="Proteomes" id="UP000451471">
    <property type="component" value="Unassembled WGS sequence"/>
</dbReference>
<dbReference type="SUPFAM" id="SSF52402">
    <property type="entry name" value="Adenine nucleotide alpha hydrolases-like"/>
    <property type="match status" value="2"/>
</dbReference>
<dbReference type="PRINTS" id="PR01438">
    <property type="entry name" value="UNVRSLSTRESS"/>
</dbReference>
<accession>A0A6B0GIS3</accession>
<dbReference type="PANTHER" id="PTHR46268">
    <property type="entry name" value="STRESS RESPONSE PROTEIN NHAX"/>
    <property type="match status" value="1"/>
</dbReference>
<feature type="domain" description="UspA" evidence="2">
    <location>
        <begin position="162"/>
        <end position="300"/>
    </location>
</feature>
<comment type="caution">
    <text evidence="3">The sequence shown here is derived from an EMBL/GenBank/DDBJ whole genome shotgun (WGS) entry which is preliminary data.</text>
</comment>
<proteinExistence type="inferred from homology"/>
<dbReference type="InterPro" id="IPR014729">
    <property type="entry name" value="Rossmann-like_a/b/a_fold"/>
</dbReference>
<sequence length="303" mass="33466">MMYNAILIPTNGSDHAECVAEPTTEIARANDATIHILHVVDSTPIERKLALTEVDVEEQSPPDNWVSRGDQITEQLALRVSDQHLDVVTEVRFGIPAREIRTFIDDHDIDLVSMGTRGTTGLQRYLLGSVSSTIIRSVDVPVLCLNLNTPETPRKHAKGEPFENVLVPVDGSKLSHAALDHAMAIVRAFDTTIHLLYVADSRAYSTKPGRTWSDIEETLEQAGRSELVRVASQAESADLKTVQALRHGIPHRRILEYIDEFDIDMVAMGTHGRSGINRALIGSTTSRVLRETSIPVLSVRKLT</sequence>
<evidence type="ECO:0000256" key="1">
    <source>
        <dbReference type="ARBA" id="ARBA00008791"/>
    </source>
</evidence>